<dbReference type="Proteomes" id="UP000663845">
    <property type="component" value="Unassembled WGS sequence"/>
</dbReference>
<evidence type="ECO:0000313" key="2">
    <source>
        <dbReference type="EMBL" id="CAF1013397.1"/>
    </source>
</evidence>
<evidence type="ECO:0008006" key="4">
    <source>
        <dbReference type="Google" id="ProtNLM"/>
    </source>
</evidence>
<gene>
    <name evidence="2" type="ORF">JYZ213_LOCUS16657</name>
</gene>
<sequence>MVKLNKVSPIDYNNTSVRDPQSSGINIDQTSIIQSRTLWEQIRTKKWIRIVLLILGSGDAEKTLSTEATTTITATLMITATRETTTTTTIITTTTTIIITAITTTTTSGSCLIYTVLTSFDSTKTPFNSLLLLADVNEDAKLDVIIGNYFEKTIMIFLNRDDGTFTQSKTVSYKFKPSHITTGDINNDDNLDIIVISSDASDITVFYNAGNGNFNNSMIISTEVSLADVKAVDINKDNKLDLIVACSFEDCIIVILNDGNGVFRTPVRYETPFSPLTLEVIDVNNDALPDIITTHDKFKMTVLLNSDNGNFIEQKPTSLNRKPDFIKFIDINGDNKIDLIVGYYLSFQIRFGFGNSTFADPVEYPIEYELKSLETADFNNDNKMDIILSHPHNNKTSILFNTGNGTFREQKIIDNIDQPKYASMIDIDSDGKVKLVIANDQTIRILHLRC</sequence>
<dbReference type="PANTHER" id="PTHR46580">
    <property type="entry name" value="SENSOR KINASE-RELATED"/>
    <property type="match status" value="1"/>
</dbReference>
<accession>A0A814HNY2</accession>
<dbReference type="AlphaFoldDB" id="A0A814HNY2"/>
<protein>
    <recommendedName>
        <fullName evidence="4">VCBS repeat-containing protein</fullName>
    </recommendedName>
</protein>
<proteinExistence type="predicted"/>
<evidence type="ECO:0000313" key="3">
    <source>
        <dbReference type="Proteomes" id="UP000663845"/>
    </source>
</evidence>
<keyword evidence="1" id="KW-0732">Signal</keyword>
<dbReference type="SUPFAM" id="SSF69318">
    <property type="entry name" value="Integrin alpha N-terminal domain"/>
    <property type="match status" value="1"/>
</dbReference>
<comment type="caution">
    <text evidence="2">The sequence shown here is derived from an EMBL/GenBank/DDBJ whole genome shotgun (WGS) entry which is preliminary data.</text>
</comment>
<dbReference type="InterPro" id="IPR028994">
    <property type="entry name" value="Integrin_alpha_N"/>
</dbReference>
<dbReference type="Gene3D" id="2.130.10.130">
    <property type="entry name" value="Integrin alpha, N-terminal"/>
    <property type="match status" value="2"/>
</dbReference>
<dbReference type="EMBL" id="CAJNOG010000151">
    <property type="protein sequence ID" value="CAF1013397.1"/>
    <property type="molecule type" value="Genomic_DNA"/>
</dbReference>
<dbReference type="Pfam" id="PF13517">
    <property type="entry name" value="FG-GAP_3"/>
    <property type="match status" value="3"/>
</dbReference>
<name>A0A814HNY2_9BILA</name>
<dbReference type="InterPro" id="IPR013517">
    <property type="entry name" value="FG-GAP"/>
</dbReference>
<reference evidence="2" key="1">
    <citation type="submission" date="2021-02" db="EMBL/GenBank/DDBJ databases">
        <authorList>
            <person name="Nowell W R."/>
        </authorList>
    </citation>
    <scope>NUCLEOTIDE SEQUENCE</scope>
</reference>
<organism evidence="2 3">
    <name type="scientific">Adineta steineri</name>
    <dbReference type="NCBI Taxonomy" id="433720"/>
    <lineage>
        <taxon>Eukaryota</taxon>
        <taxon>Metazoa</taxon>
        <taxon>Spiralia</taxon>
        <taxon>Gnathifera</taxon>
        <taxon>Rotifera</taxon>
        <taxon>Eurotatoria</taxon>
        <taxon>Bdelloidea</taxon>
        <taxon>Adinetida</taxon>
        <taxon>Adinetidae</taxon>
        <taxon>Adineta</taxon>
    </lineage>
</organism>
<evidence type="ECO:0000256" key="1">
    <source>
        <dbReference type="ARBA" id="ARBA00022729"/>
    </source>
</evidence>
<dbReference type="PANTHER" id="PTHR46580:SF4">
    <property type="entry name" value="ATP_GTP-BINDING PROTEIN"/>
    <property type="match status" value="1"/>
</dbReference>